<evidence type="ECO:0000313" key="2">
    <source>
        <dbReference type="EMBL" id="KAK3684200.1"/>
    </source>
</evidence>
<accession>A0AAE0X3Z1</accession>
<keyword evidence="3" id="KW-1185">Reference proteome</keyword>
<reference evidence="2" key="1">
    <citation type="journal article" date="2023" name="Mol. Phylogenet. Evol.">
        <title>Genome-scale phylogeny and comparative genomics of the fungal order Sordariales.</title>
        <authorList>
            <person name="Hensen N."/>
            <person name="Bonometti L."/>
            <person name="Westerberg I."/>
            <person name="Brannstrom I.O."/>
            <person name="Guillou S."/>
            <person name="Cros-Aarteil S."/>
            <person name="Calhoun S."/>
            <person name="Haridas S."/>
            <person name="Kuo A."/>
            <person name="Mondo S."/>
            <person name="Pangilinan J."/>
            <person name="Riley R."/>
            <person name="LaButti K."/>
            <person name="Andreopoulos B."/>
            <person name="Lipzen A."/>
            <person name="Chen C."/>
            <person name="Yan M."/>
            <person name="Daum C."/>
            <person name="Ng V."/>
            <person name="Clum A."/>
            <person name="Steindorff A."/>
            <person name="Ohm R.A."/>
            <person name="Martin F."/>
            <person name="Silar P."/>
            <person name="Natvig D.O."/>
            <person name="Lalanne C."/>
            <person name="Gautier V."/>
            <person name="Ament-Velasquez S.L."/>
            <person name="Kruys A."/>
            <person name="Hutchinson M.I."/>
            <person name="Powell A.J."/>
            <person name="Barry K."/>
            <person name="Miller A.N."/>
            <person name="Grigoriev I.V."/>
            <person name="Debuchy R."/>
            <person name="Gladieux P."/>
            <person name="Hiltunen Thoren M."/>
            <person name="Johannesson H."/>
        </authorList>
    </citation>
    <scope>NUCLEOTIDE SEQUENCE</scope>
    <source>
        <strain evidence="2">CBS 314.62</strain>
    </source>
</reference>
<gene>
    <name evidence="2" type="ORF">B0T22DRAFT_469851</name>
</gene>
<evidence type="ECO:0000313" key="3">
    <source>
        <dbReference type="Proteomes" id="UP001270362"/>
    </source>
</evidence>
<evidence type="ECO:0008006" key="4">
    <source>
        <dbReference type="Google" id="ProtNLM"/>
    </source>
</evidence>
<feature type="transmembrane region" description="Helical" evidence="1">
    <location>
        <begin position="7"/>
        <end position="24"/>
    </location>
</feature>
<dbReference type="Proteomes" id="UP001270362">
    <property type="component" value="Unassembled WGS sequence"/>
</dbReference>
<reference evidence="2" key="2">
    <citation type="submission" date="2023-06" db="EMBL/GenBank/DDBJ databases">
        <authorList>
            <consortium name="Lawrence Berkeley National Laboratory"/>
            <person name="Haridas S."/>
            <person name="Hensen N."/>
            <person name="Bonometti L."/>
            <person name="Westerberg I."/>
            <person name="Brannstrom I.O."/>
            <person name="Guillou S."/>
            <person name="Cros-Aarteil S."/>
            <person name="Calhoun S."/>
            <person name="Kuo A."/>
            <person name="Mondo S."/>
            <person name="Pangilinan J."/>
            <person name="Riley R."/>
            <person name="Labutti K."/>
            <person name="Andreopoulos B."/>
            <person name="Lipzen A."/>
            <person name="Chen C."/>
            <person name="Yanf M."/>
            <person name="Daum C."/>
            <person name="Ng V."/>
            <person name="Clum A."/>
            <person name="Steindorff A."/>
            <person name="Ohm R."/>
            <person name="Martin F."/>
            <person name="Silar P."/>
            <person name="Natvig D."/>
            <person name="Lalanne C."/>
            <person name="Gautier V."/>
            <person name="Ament-Velasquez S.L."/>
            <person name="Kruys A."/>
            <person name="Hutchinson M.I."/>
            <person name="Powell A.J."/>
            <person name="Barry K."/>
            <person name="Miller A.N."/>
            <person name="Grigoriev I.V."/>
            <person name="Debuchy R."/>
            <person name="Gladieux P."/>
            <person name="Thoren M.H."/>
            <person name="Johannesson H."/>
        </authorList>
    </citation>
    <scope>NUCLEOTIDE SEQUENCE</scope>
    <source>
        <strain evidence="2">CBS 314.62</strain>
    </source>
</reference>
<keyword evidence="1" id="KW-0472">Membrane</keyword>
<proteinExistence type="predicted"/>
<evidence type="ECO:0000256" key="1">
    <source>
        <dbReference type="SAM" id="Phobius"/>
    </source>
</evidence>
<keyword evidence="1" id="KW-1133">Transmembrane helix</keyword>
<protein>
    <recommendedName>
        <fullName evidence="4">Transmembrane protein</fullName>
    </recommendedName>
</protein>
<name>A0AAE0X3Z1_9PEZI</name>
<dbReference type="AlphaFoldDB" id="A0AAE0X3Z1"/>
<feature type="non-terminal residue" evidence="2">
    <location>
        <position position="79"/>
    </location>
</feature>
<sequence length="79" mass="8617">MERRGGGAGLVWFGLSGLLGWLGGNLNADCFKPAGWWMPFLAFVFIFVVSVCVCVCWCCKSTYAGYHVRTYGNIGSRVG</sequence>
<feature type="transmembrane region" description="Helical" evidence="1">
    <location>
        <begin position="36"/>
        <end position="59"/>
    </location>
</feature>
<comment type="caution">
    <text evidence="2">The sequence shown here is derived from an EMBL/GenBank/DDBJ whole genome shotgun (WGS) entry which is preliminary data.</text>
</comment>
<organism evidence="2 3">
    <name type="scientific">Podospora appendiculata</name>
    <dbReference type="NCBI Taxonomy" id="314037"/>
    <lineage>
        <taxon>Eukaryota</taxon>
        <taxon>Fungi</taxon>
        <taxon>Dikarya</taxon>
        <taxon>Ascomycota</taxon>
        <taxon>Pezizomycotina</taxon>
        <taxon>Sordariomycetes</taxon>
        <taxon>Sordariomycetidae</taxon>
        <taxon>Sordariales</taxon>
        <taxon>Podosporaceae</taxon>
        <taxon>Podospora</taxon>
    </lineage>
</organism>
<keyword evidence="1" id="KW-0812">Transmembrane</keyword>
<dbReference type="EMBL" id="JAULSO010000004">
    <property type="protein sequence ID" value="KAK3684200.1"/>
    <property type="molecule type" value="Genomic_DNA"/>
</dbReference>